<keyword evidence="1" id="KW-0812">Transmembrane</keyword>
<evidence type="ECO:0000313" key="2">
    <source>
        <dbReference type="EMBL" id="OBV40505.1"/>
    </source>
</evidence>
<organism evidence="2 3">
    <name type="scientific">Janthinobacterium psychrotolerans</name>
    <dbReference type="NCBI Taxonomy" id="1747903"/>
    <lineage>
        <taxon>Bacteria</taxon>
        <taxon>Pseudomonadati</taxon>
        <taxon>Pseudomonadota</taxon>
        <taxon>Betaproteobacteria</taxon>
        <taxon>Burkholderiales</taxon>
        <taxon>Oxalobacteraceae</taxon>
        <taxon>Janthinobacterium</taxon>
    </lineage>
</organism>
<reference evidence="2 3" key="1">
    <citation type="submission" date="2016-04" db="EMBL/GenBank/DDBJ databases">
        <title>Draft genome sequence of Janthinobacterium psychrotolerans sp. nov., isolated from freshwater sediments in Denmark.</title>
        <authorList>
            <person name="Gong X."/>
            <person name="Skrivergaard S."/>
            <person name="Korsgaard B.S."/>
            <person name="Schreiber L."/>
            <person name="Marshall I.P."/>
            <person name="Finster K."/>
            <person name="Schramm A."/>
        </authorList>
    </citation>
    <scope>NUCLEOTIDE SEQUENCE [LARGE SCALE GENOMIC DNA]</scope>
    <source>
        <strain evidence="2 3">S3-2</strain>
    </source>
</reference>
<keyword evidence="1" id="KW-0472">Membrane</keyword>
<gene>
    <name evidence="2" type="ORF">ASR47_10175</name>
</gene>
<keyword evidence="1" id="KW-1133">Transmembrane helix</keyword>
<dbReference type="AlphaFoldDB" id="A0A1A7C6W4"/>
<accession>A0A1A7C6W4</accession>
<feature type="transmembrane region" description="Helical" evidence="1">
    <location>
        <begin position="12"/>
        <end position="34"/>
    </location>
</feature>
<dbReference type="RefSeq" id="WP_281218420.1">
    <property type="nucleotide sequence ID" value="NZ_LOCQ01000046.1"/>
</dbReference>
<dbReference type="STRING" id="1747903.ASR47_10175"/>
<dbReference type="Proteomes" id="UP000092713">
    <property type="component" value="Unassembled WGS sequence"/>
</dbReference>
<comment type="caution">
    <text evidence="2">The sequence shown here is derived from an EMBL/GenBank/DDBJ whole genome shotgun (WGS) entry which is preliminary data.</text>
</comment>
<keyword evidence="3" id="KW-1185">Reference proteome</keyword>
<evidence type="ECO:0000256" key="1">
    <source>
        <dbReference type="SAM" id="Phobius"/>
    </source>
</evidence>
<dbReference type="EMBL" id="LOCQ01000046">
    <property type="protein sequence ID" value="OBV40505.1"/>
    <property type="molecule type" value="Genomic_DNA"/>
</dbReference>
<evidence type="ECO:0000313" key="3">
    <source>
        <dbReference type="Proteomes" id="UP000092713"/>
    </source>
</evidence>
<protein>
    <submittedName>
        <fullName evidence="2">Uncharacterized protein</fullName>
    </submittedName>
</protein>
<proteinExistence type="predicted"/>
<sequence length="44" mass="4617">MIIKEHKQGLPLASKLLVGVFLGVILAGIVTWLMGGVFPPFPGA</sequence>
<name>A0A1A7C6W4_9BURK</name>